<name>K6YBH4_9ALTE</name>
<proteinExistence type="predicted"/>
<dbReference type="Proteomes" id="UP000006334">
    <property type="component" value="Unassembled WGS sequence"/>
</dbReference>
<dbReference type="AlphaFoldDB" id="K6YBH4"/>
<comment type="caution">
    <text evidence="1">The sequence shown here is derived from an EMBL/GenBank/DDBJ whole genome shotgun (WGS) entry which is preliminary data.</text>
</comment>
<gene>
    <name evidence="1" type="ORF">GLIP_2921</name>
</gene>
<reference evidence="1 2" key="1">
    <citation type="journal article" date="2017" name="Antonie Van Leeuwenhoek">
        <title>Rhizobium rhizosphaerae sp. nov., a novel species isolated from rice rhizosphere.</title>
        <authorList>
            <person name="Zhao J.J."/>
            <person name="Zhang J."/>
            <person name="Zhang R.J."/>
            <person name="Zhang C.W."/>
            <person name="Yin H.Q."/>
            <person name="Zhang X.X."/>
        </authorList>
    </citation>
    <scope>NUCLEOTIDE SEQUENCE [LARGE SCALE GENOMIC DNA]</scope>
    <source>
        <strain evidence="1 2">E3</strain>
    </source>
</reference>
<evidence type="ECO:0000313" key="2">
    <source>
        <dbReference type="Proteomes" id="UP000006334"/>
    </source>
</evidence>
<organism evidence="1 2">
    <name type="scientific">Aliiglaciecola lipolytica E3</name>
    <dbReference type="NCBI Taxonomy" id="1127673"/>
    <lineage>
        <taxon>Bacteria</taxon>
        <taxon>Pseudomonadati</taxon>
        <taxon>Pseudomonadota</taxon>
        <taxon>Gammaproteobacteria</taxon>
        <taxon>Alteromonadales</taxon>
        <taxon>Alteromonadaceae</taxon>
        <taxon>Aliiglaciecola</taxon>
    </lineage>
</organism>
<evidence type="ECO:0000313" key="1">
    <source>
        <dbReference type="EMBL" id="GAC15542.1"/>
    </source>
</evidence>
<dbReference type="EMBL" id="BAEN01000058">
    <property type="protein sequence ID" value="GAC15542.1"/>
    <property type="molecule type" value="Genomic_DNA"/>
</dbReference>
<sequence length="37" mass="4017">MIKQDTNKTGRPNKIIGITRLAPALSDISEFSGSNNK</sequence>
<keyword evidence="2" id="KW-1185">Reference proteome</keyword>
<protein>
    <submittedName>
        <fullName evidence="1">Uncharacterized protein</fullName>
    </submittedName>
</protein>
<accession>K6YBH4</accession>